<dbReference type="Gene3D" id="3.30.420.40">
    <property type="match status" value="1"/>
</dbReference>
<dbReference type="EMBL" id="CAICTM010002274">
    <property type="protein sequence ID" value="CAB9528625.1"/>
    <property type="molecule type" value="Genomic_DNA"/>
</dbReference>
<comment type="similarity">
    <text evidence="1">Belongs to the NodU/CmcH family.</text>
</comment>
<dbReference type="Proteomes" id="UP001153069">
    <property type="component" value="Unassembled WGS sequence"/>
</dbReference>
<evidence type="ECO:0000256" key="3">
    <source>
        <dbReference type="SAM" id="SignalP"/>
    </source>
</evidence>
<feature type="signal peptide" evidence="3">
    <location>
        <begin position="1"/>
        <end position="30"/>
    </location>
</feature>
<evidence type="ECO:0000256" key="2">
    <source>
        <dbReference type="SAM" id="MobiDB-lite"/>
    </source>
</evidence>
<dbReference type="InterPro" id="IPR038152">
    <property type="entry name" value="Carbam_trans_C_sf"/>
</dbReference>
<dbReference type="SUPFAM" id="SSF53067">
    <property type="entry name" value="Actin-like ATPase domain"/>
    <property type="match status" value="1"/>
</dbReference>
<keyword evidence="3" id="KW-0732">Signal</keyword>
<dbReference type="InterPro" id="IPR003696">
    <property type="entry name" value="Carbtransf_dom"/>
</dbReference>
<gene>
    <name evidence="6" type="ORF">SEMRO_2276_G321650.1</name>
</gene>
<evidence type="ECO:0000313" key="6">
    <source>
        <dbReference type="EMBL" id="CAB9528625.1"/>
    </source>
</evidence>
<evidence type="ECO:0000313" key="7">
    <source>
        <dbReference type="Proteomes" id="UP001153069"/>
    </source>
</evidence>
<reference evidence="6" key="1">
    <citation type="submission" date="2020-06" db="EMBL/GenBank/DDBJ databases">
        <authorList>
            <consortium name="Plant Systems Biology data submission"/>
        </authorList>
    </citation>
    <scope>NUCLEOTIDE SEQUENCE</scope>
    <source>
        <strain evidence="6">D6</strain>
    </source>
</reference>
<dbReference type="CDD" id="cd24033">
    <property type="entry name" value="ASKHA_NBD_NodU_CmcH-like_N"/>
    <property type="match status" value="1"/>
</dbReference>
<sequence length="936" mass="105452">MMMSRHHLTVVVLWQCLFVCCCWWNPQSLALAFTLRWPQNTKSLKTSPTNNELHHQNHHQTVLKSTPFEAGLYDTDDGDEFGNPYEDSPSPKSNSPLKVPPDTKLVVGLNKYSHDTTLCAANAKTGQVLFAMAKERLSRVKHDAGNVATLVETCCEALELDLDAIETVVMNNHHHRILPLEKNTRHMEWECGLQINGGAEDGYDDDYNLLPDATTKMELSHHLAHAYSAAAQCPFDTGMIVIMDGMGETYRTMMRAKEMGDESYVSDFTDPDDDEMQLIPSDLPEQSRNSYFDWREAETVYTFTKERKTNQLHIKPIFKRFTPERSPPTLYNHGFENMDSLGALYSRASSDIFGDWNACGKVMGLAPWMVHSWSKEDDDDDNENTTPIVPRKETKPILKGSIYLEDPQKTLQIDRSLMAGEPLTARSDPELFDEHGNFLKKRRYDFDDNDGSSSKTKPDKLLPTQIALDAITLASRMQTDLEDVVMDFVKHFQEQTKQKNLCLAGGVGLNSVLNGRLARELGFEKTFIPPYPGDDGIAVGCCAFALYGKQVRKPEPSIQLWSKPLSPYLGPAPTEYDIKMAIEDAAPWLEVETIRNEDRRVELMAEEVASGAIVAWYQGRSELGPRALGHRSILADPRKKGLVRFINQHVKKRETFRPFAPSALAEEAHDWFDLGSHIGSASDDPGSTDDHPNNVSPYMSMTAFVKEDKRAMIPAVTHVDGSSRLQTVTKEAEPLYHKFISKFFKKTGVPMVLNTSFNTLPGEPIVETPQNAIRSFLCSMGSIEMLVMGDYIIRRKQPDLRKLLGEVSKYDEIVKEPACPKRAGPANFQATFALHGDERDEESIEPATKVCMPDRPMHDERTEGWFELADEFEGEILSACDGTITLNEILAQYTVKSSEDDDADQPSQSKVSDSQILAENAIQRLVRLYEHTLIHW</sequence>
<dbReference type="AlphaFoldDB" id="A0A9N8HXQ2"/>
<dbReference type="GO" id="GO:0003824">
    <property type="term" value="F:catalytic activity"/>
    <property type="evidence" value="ECO:0007669"/>
    <property type="project" value="InterPro"/>
</dbReference>
<evidence type="ECO:0000259" key="5">
    <source>
        <dbReference type="Pfam" id="PF16861"/>
    </source>
</evidence>
<name>A0A9N8HXQ2_9STRA</name>
<proteinExistence type="inferred from homology"/>
<dbReference type="Gene3D" id="3.90.870.20">
    <property type="entry name" value="Carbamoyltransferase, C-terminal domain"/>
    <property type="match status" value="1"/>
</dbReference>
<dbReference type="OrthoDB" id="414294at2759"/>
<dbReference type="InterPro" id="IPR031730">
    <property type="entry name" value="Carbam_trans_C"/>
</dbReference>
<protein>
    <submittedName>
        <fullName evidence="6">Nodulation protein</fullName>
    </submittedName>
</protein>
<dbReference type="PANTHER" id="PTHR34847">
    <property type="entry name" value="NODULATION PROTEIN U"/>
    <property type="match status" value="1"/>
</dbReference>
<evidence type="ECO:0000259" key="4">
    <source>
        <dbReference type="Pfam" id="PF02543"/>
    </source>
</evidence>
<keyword evidence="7" id="KW-1185">Reference proteome</keyword>
<dbReference type="PANTHER" id="PTHR34847:SF1">
    <property type="entry name" value="NODULATION PROTEIN U"/>
    <property type="match status" value="1"/>
</dbReference>
<feature type="domain" description="Carbamoyltransferase C-terminal" evidence="5">
    <location>
        <begin position="605"/>
        <end position="795"/>
    </location>
</feature>
<dbReference type="InterPro" id="IPR051338">
    <property type="entry name" value="NodU/CmcH_Carbamoyltrnsfr"/>
</dbReference>
<accession>A0A9N8HXQ2</accession>
<dbReference type="Pfam" id="PF02543">
    <property type="entry name" value="Carbam_trans_N"/>
    <property type="match status" value="1"/>
</dbReference>
<feature type="domain" description="Carbamoyltransferase" evidence="4">
    <location>
        <begin position="472"/>
        <end position="541"/>
    </location>
</feature>
<dbReference type="InterPro" id="IPR043129">
    <property type="entry name" value="ATPase_NBD"/>
</dbReference>
<comment type="caution">
    <text evidence="6">The sequence shown here is derived from an EMBL/GenBank/DDBJ whole genome shotgun (WGS) entry which is preliminary data.</text>
</comment>
<dbReference type="Pfam" id="PF16861">
    <property type="entry name" value="Carbam_trans_C"/>
    <property type="match status" value="1"/>
</dbReference>
<feature type="chain" id="PRO_5040270505" evidence="3">
    <location>
        <begin position="31"/>
        <end position="936"/>
    </location>
</feature>
<evidence type="ECO:0000256" key="1">
    <source>
        <dbReference type="ARBA" id="ARBA00006129"/>
    </source>
</evidence>
<feature type="region of interest" description="Disordered" evidence="2">
    <location>
        <begin position="79"/>
        <end position="100"/>
    </location>
</feature>
<organism evidence="6 7">
    <name type="scientific">Seminavis robusta</name>
    <dbReference type="NCBI Taxonomy" id="568900"/>
    <lineage>
        <taxon>Eukaryota</taxon>
        <taxon>Sar</taxon>
        <taxon>Stramenopiles</taxon>
        <taxon>Ochrophyta</taxon>
        <taxon>Bacillariophyta</taxon>
        <taxon>Bacillariophyceae</taxon>
        <taxon>Bacillariophycidae</taxon>
        <taxon>Naviculales</taxon>
        <taxon>Naviculaceae</taxon>
        <taxon>Seminavis</taxon>
    </lineage>
</organism>